<gene>
    <name evidence="1" type="ORF">MP_TR17780_c2_g1_i1_g.50932</name>
</gene>
<name>A0A1J3JL72_NOCCA</name>
<protein>
    <submittedName>
        <fullName evidence="1">Uncharacterized protein</fullName>
    </submittedName>
</protein>
<sequence>MAMETNMIDQDSIFFSTPWPFLHSHFFTAWSSPHFSCLNLLKLLIEKEISSEEPKKKLTRERKLDDEVFVFMKAKEATRCVKQKVCSV</sequence>
<evidence type="ECO:0000313" key="1">
    <source>
        <dbReference type="EMBL" id="JAU93113.1"/>
    </source>
</evidence>
<proteinExistence type="predicted"/>
<accession>A0A1J3JL72</accession>
<dbReference type="AlphaFoldDB" id="A0A1J3JL72"/>
<organism evidence="1">
    <name type="scientific">Noccaea caerulescens</name>
    <name type="common">Alpine penny-cress</name>
    <name type="synonym">Thlaspi caerulescens</name>
    <dbReference type="NCBI Taxonomy" id="107243"/>
    <lineage>
        <taxon>Eukaryota</taxon>
        <taxon>Viridiplantae</taxon>
        <taxon>Streptophyta</taxon>
        <taxon>Embryophyta</taxon>
        <taxon>Tracheophyta</taxon>
        <taxon>Spermatophyta</taxon>
        <taxon>Magnoliopsida</taxon>
        <taxon>eudicotyledons</taxon>
        <taxon>Gunneridae</taxon>
        <taxon>Pentapetalae</taxon>
        <taxon>rosids</taxon>
        <taxon>malvids</taxon>
        <taxon>Brassicales</taxon>
        <taxon>Brassicaceae</taxon>
        <taxon>Coluteocarpeae</taxon>
        <taxon>Noccaea</taxon>
    </lineage>
</organism>
<reference evidence="1" key="1">
    <citation type="submission" date="2016-07" db="EMBL/GenBank/DDBJ databases">
        <title>De novo transcriptome assembly of four accessions of the metal hyperaccumulator plant Noccaea caerulescens.</title>
        <authorList>
            <person name="Blande D."/>
            <person name="Halimaa P."/>
            <person name="Tervahauta A.I."/>
            <person name="Aarts M.G."/>
            <person name="Karenlampi S.O."/>
        </authorList>
    </citation>
    <scope>NUCLEOTIDE SEQUENCE</scope>
</reference>
<dbReference type="EMBL" id="GEVM01012825">
    <property type="protein sequence ID" value="JAU93113.1"/>
    <property type="molecule type" value="Transcribed_RNA"/>
</dbReference>